<keyword evidence="3" id="KW-1185">Reference proteome</keyword>
<dbReference type="InterPro" id="IPR039353">
    <property type="entry name" value="TF_Adf1"/>
</dbReference>
<protein>
    <recommendedName>
        <fullName evidence="1">MADF domain-containing protein</fullName>
    </recommendedName>
</protein>
<dbReference type="OrthoDB" id="5984255at2759"/>
<dbReference type="AlphaFoldDB" id="A0A4U5LPJ9"/>
<sequence>MALIEEVSFKPLLWKTRDTNYKRRDKREEAWADIATTLNARYRKNLSRDEVVGVFKNLKDSYYRQRRSNTKATGSGIKAKEAVEIC</sequence>
<gene>
    <name evidence="2" type="ORF">L596_030489</name>
</gene>
<comment type="caution">
    <text evidence="2">The sequence shown here is derived from an EMBL/GenBank/DDBJ whole genome shotgun (WGS) entry which is preliminary data.</text>
</comment>
<dbReference type="Proteomes" id="UP000298663">
    <property type="component" value="Unassembled WGS sequence"/>
</dbReference>
<reference evidence="2 3" key="1">
    <citation type="journal article" date="2015" name="Genome Biol.">
        <title>Comparative genomics of Steinernema reveals deeply conserved gene regulatory networks.</title>
        <authorList>
            <person name="Dillman A.R."/>
            <person name="Macchietto M."/>
            <person name="Porter C.F."/>
            <person name="Rogers A."/>
            <person name="Williams B."/>
            <person name="Antoshechkin I."/>
            <person name="Lee M.M."/>
            <person name="Goodwin Z."/>
            <person name="Lu X."/>
            <person name="Lewis E.E."/>
            <person name="Goodrich-Blair H."/>
            <person name="Stock S.P."/>
            <person name="Adams B.J."/>
            <person name="Sternberg P.W."/>
            <person name="Mortazavi A."/>
        </authorList>
    </citation>
    <scope>NUCLEOTIDE SEQUENCE [LARGE SCALE GENOMIC DNA]</scope>
    <source>
        <strain evidence="2 3">ALL</strain>
    </source>
</reference>
<dbReference type="PROSITE" id="PS51029">
    <property type="entry name" value="MADF"/>
    <property type="match status" value="1"/>
</dbReference>
<dbReference type="GO" id="GO:0006357">
    <property type="term" value="P:regulation of transcription by RNA polymerase II"/>
    <property type="evidence" value="ECO:0007669"/>
    <property type="project" value="TreeGrafter"/>
</dbReference>
<dbReference type="Pfam" id="PF10545">
    <property type="entry name" value="MADF_DNA_bdg"/>
    <property type="match status" value="1"/>
</dbReference>
<dbReference type="GO" id="GO:0005667">
    <property type="term" value="C:transcription regulator complex"/>
    <property type="evidence" value="ECO:0007669"/>
    <property type="project" value="TreeGrafter"/>
</dbReference>
<evidence type="ECO:0000259" key="1">
    <source>
        <dbReference type="PROSITE" id="PS51029"/>
    </source>
</evidence>
<dbReference type="SMART" id="SM00595">
    <property type="entry name" value="MADF"/>
    <property type="match status" value="1"/>
</dbReference>
<dbReference type="InterPro" id="IPR006578">
    <property type="entry name" value="MADF-dom"/>
</dbReference>
<name>A0A4U5LPJ9_STECR</name>
<organism evidence="2 3">
    <name type="scientific">Steinernema carpocapsae</name>
    <name type="common">Entomopathogenic nematode</name>
    <dbReference type="NCBI Taxonomy" id="34508"/>
    <lineage>
        <taxon>Eukaryota</taxon>
        <taxon>Metazoa</taxon>
        <taxon>Ecdysozoa</taxon>
        <taxon>Nematoda</taxon>
        <taxon>Chromadorea</taxon>
        <taxon>Rhabditida</taxon>
        <taxon>Tylenchina</taxon>
        <taxon>Panagrolaimomorpha</taxon>
        <taxon>Strongyloidoidea</taxon>
        <taxon>Steinernematidae</taxon>
        <taxon>Steinernema</taxon>
    </lineage>
</organism>
<accession>A0A4U5LPJ9</accession>
<evidence type="ECO:0000313" key="3">
    <source>
        <dbReference type="Proteomes" id="UP000298663"/>
    </source>
</evidence>
<proteinExistence type="predicted"/>
<dbReference type="PANTHER" id="PTHR12243:SF67">
    <property type="entry name" value="COREPRESSOR OF PANGOLIN, ISOFORM A-RELATED"/>
    <property type="match status" value="1"/>
</dbReference>
<dbReference type="EMBL" id="AZBU02000014">
    <property type="protein sequence ID" value="TKR57843.1"/>
    <property type="molecule type" value="Genomic_DNA"/>
</dbReference>
<reference evidence="2 3" key="2">
    <citation type="journal article" date="2019" name="G3 (Bethesda)">
        <title>Hybrid Assembly of the Genome of the Entomopathogenic Nematode Steinernema carpocapsae Identifies the X-Chromosome.</title>
        <authorList>
            <person name="Serra L."/>
            <person name="Macchietto M."/>
            <person name="Macias-Munoz A."/>
            <person name="McGill C.J."/>
            <person name="Rodriguez I.M."/>
            <person name="Rodriguez B."/>
            <person name="Murad R."/>
            <person name="Mortazavi A."/>
        </authorList>
    </citation>
    <scope>NUCLEOTIDE SEQUENCE [LARGE SCALE GENOMIC DNA]</scope>
    <source>
        <strain evidence="2 3">ALL</strain>
    </source>
</reference>
<dbReference type="GO" id="GO:0005634">
    <property type="term" value="C:nucleus"/>
    <property type="evidence" value="ECO:0007669"/>
    <property type="project" value="TreeGrafter"/>
</dbReference>
<feature type="domain" description="MADF" evidence="1">
    <location>
        <begin position="2"/>
        <end position="86"/>
    </location>
</feature>
<dbReference type="PANTHER" id="PTHR12243">
    <property type="entry name" value="MADF DOMAIN TRANSCRIPTION FACTOR"/>
    <property type="match status" value="1"/>
</dbReference>
<evidence type="ECO:0000313" key="2">
    <source>
        <dbReference type="EMBL" id="TKR57843.1"/>
    </source>
</evidence>